<dbReference type="PROSITE" id="PS50005">
    <property type="entry name" value="TPR"/>
    <property type="match status" value="3"/>
</dbReference>
<dbReference type="PANTHER" id="PTHR44943:SF4">
    <property type="entry name" value="TPR REPEAT-CONTAINING PROTEIN MJ0798"/>
    <property type="match status" value="1"/>
</dbReference>
<feature type="compositionally biased region" description="Basic and acidic residues" evidence="4">
    <location>
        <begin position="425"/>
        <end position="436"/>
    </location>
</feature>
<keyword evidence="6" id="KW-1185">Reference proteome</keyword>
<evidence type="ECO:0000256" key="1">
    <source>
        <dbReference type="ARBA" id="ARBA00022737"/>
    </source>
</evidence>
<dbReference type="InterPro" id="IPR011990">
    <property type="entry name" value="TPR-like_helical_dom_sf"/>
</dbReference>
<dbReference type="AlphaFoldDB" id="A0AAE3KSA3"/>
<reference evidence="5" key="1">
    <citation type="submission" date="2022-06" db="EMBL/GenBank/DDBJ databases">
        <title>New cyanobacteria of genus Symplocastrum in benthos of Lake Baikal.</title>
        <authorList>
            <person name="Sorokovikova E."/>
            <person name="Tikhonova I."/>
            <person name="Krasnopeev A."/>
            <person name="Evseev P."/>
            <person name="Gladkikh A."/>
            <person name="Belykh O."/>
        </authorList>
    </citation>
    <scope>NUCLEOTIDE SEQUENCE</scope>
    <source>
        <strain evidence="5">BBK-W-15</strain>
    </source>
</reference>
<evidence type="ECO:0000256" key="3">
    <source>
        <dbReference type="PROSITE-ProRule" id="PRU00339"/>
    </source>
</evidence>
<dbReference type="PANTHER" id="PTHR44943">
    <property type="entry name" value="CELLULOSE SYNTHASE OPERON PROTEIN C"/>
    <property type="match status" value="1"/>
</dbReference>
<dbReference type="Proteomes" id="UP001204953">
    <property type="component" value="Unassembled WGS sequence"/>
</dbReference>
<dbReference type="Pfam" id="PF07719">
    <property type="entry name" value="TPR_2"/>
    <property type="match status" value="1"/>
</dbReference>
<name>A0AAE3KSA3_9CYAN</name>
<dbReference type="Pfam" id="PF13414">
    <property type="entry name" value="TPR_11"/>
    <property type="match status" value="1"/>
</dbReference>
<dbReference type="RefSeq" id="WP_254012057.1">
    <property type="nucleotide sequence ID" value="NZ_JAMZMM010000104.1"/>
</dbReference>
<gene>
    <name evidence="5" type="ORF">NJ959_12475</name>
</gene>
<evidence type="ECO:0000256" key="2">
    <source>
        <dbReference type="ARBA" id="ARBA00022803"/>
    </source>
</evidence>
<dbReference type="InterPro" id="IPR019734">
    <property type="entry name" value="TPR_rpt"/>
</dbReference>
<dbReference type="SUPFAM" id="SSF48452">
    <property type="entry name" value="TPR-like"/>
    <property type="match status" value="1"/>
</dbReference>
<keyword evidence="2 3" id="KW-0802">TPR repeat</keyword>
<organism evidence="5 6">
    <name type="scientific">Limnofasciculus baicalensis BBK-W-15</name>
    <dbReference type="NCBI Taxonomy" id="2699891"/>
    <lineage>
        <taxon>Bacteria</taxon>
        <taxon>Bacillati</taxon>
        <taxon>Cyanobacteriota</taxon>
        <taxon>Cyanophyceae</taxon>
        <taxon>Coleofasciculales</taxon>
        <taxon>Coleofasciculaceae</taxon>
        <taxon>Limnofasciculus</taxon>
        <taxon>Limnofasciculus baicalensis</taxon>
    </lineage>
</organism>
<feature type="repeat" description="TPR" evidence="3">
    <location>
        <begin position="327"/>
        <end position="360"/>
    </location>
</feature>
<keyword evidence="1" id="KW-0677">Repeat</keyword>
<evidence type="ECO:0000256" key="4">
    <source>
        <dbReference type="SAM" id="MobiDB-lite"/>
    </source>
</evidence>
<feature type="repeat" description="TPR" evidence="3">
    <location>
        <begin position="254"/>
        <end position="287"/>
    </location>
</feature>
<accession>A0AAE3KSA3</accession>
<feature type="repeat" description="TPR" evidence="3">
    <location>
        <begin position="220"/>
        <end position="253"/>
    </location>
</feature>
<sequence length="455" mass="50835">MAETISEPIISSNLEQAIADYAKALSLMAEATSNPSKQQILKILLARDAVAQALPEKTQVSEDSIARLIELDGKLKSQGEAIATYGALAEWQESLEPPKSSWWWFFQPPKITNPWDHYDWLWDTLTAAALVLSGSYMVNTLHNLSVGGLGVLEAFGTIAQAGGIAIVGKGALTSDGKEKVKSTLKKLNIPPHFYSEVTFGLSTLLLLGAYGLHSSLPSWGNYHYKKGQEFYDKGDLQSAENEYLQAIRLDSSNVDIRTNLGAVYESIGDIDKALTEYKHALKFGDPQAMNNISRIYINKNDPVTAETYLRMGLQRVTNDRDKMDLQYQLHRNLGWSLLKQKKYPEAEQELKEAIEIDKKDPKPEDKLPGKGMANCFLAQTLEFGENKERSNQVWSDCKKFAKPETLAEYKWFIDIGKRTLANDIDTSKVVKNPNKDRKNKNGGINTSPTKVKETP</sequence>
<protein>
    <submittedName>
        <fullName evidence="5">Tetratricopeptide repeat protein</fullName>
    </submittedName>
</protein>
<dbReference type="InterPro" id="IPR051685">
    <property type="entry name" value="Ycf3/AcsC/BcsC/TPR_MFPF"/>
</dbReference>
<dbReference type="Gene3D" id="1.25.40.10">
    <property type="entry name" value="Tetratricopeptide repeat domain"/>
    <property type="match status" value="1"/>
</dbReference>
<dbReference type="SMART" id="SM00028">
    <property type="entry name" value="TPR"/>
    <property type="match status" value="3"/>
</dbReference>
<evidence type="ECO:0000313" key="6">
    <source>
        <dbReference type="Proteomes" id="UP001204953"/>
    </source>
</evidence>
<feature type="region of interest" description="Disordered" evidence="4">
    <location>
        <begin position="423"/>
        <end position="455"/>
    </location>
</feature>
<evidence type="ECO:0000313" key="5">
    <source>
        <dbReference type="EMBL" id="MCP2729272.1"/>
    </source>
</evidence>
<dbReference type="EMBL" id="JAMZMM010000104">
    <property type="protein sequence ID" value="MCP2729272.1"/>
    <property type="molecule type" value="Genomic_DNA"/>
</dbReference>
<comment type="caution">
    <text evidence="5">The sequence shown here is derived from an EMBL/GenBank/DDBJ whole genome shotgun (WGS) entry which is preliminary data.</text>
</comment>
<dbReference type="InterPro" id="IPR013105">
    <property type="entry name" value="TPR_2"/>
</dbReference>
<proteinExistence type="predicted"/>